<accession>A0A1T3CEB9</accession>
<dbReference type="PANTHER" id="PTHR34693">
    <property type="entry name" value="PROTEIN PAR32"/>
    <property type="match status" value="1"/>
</dbReference>
<organism evidence="2 3">
    <name type="scientific">Trichoderma guizhouense</name>
    <dbReference type="NCBI Taxonomy" id="1491466"/>
    <lineage>
        <taxon>Eukaryota</taxon>
        <taxon>Fungi</taxon>
        <taxon>Dikarya</taxon>
        <taxon>Ascomycota</taxon>
        <taxon>Pezizomycotina</taxon>
        <taxon>Sordariomycetes</taxon>
        <taxon>Hypocreomycetidae</taxon>
        <taxon>Hypocreales</taxon>
        <taxon>Hypocreaceae</taxon>
        <taxon>Trichoderma</taxon>
    </lineage>
</organism>
<dbReference type="Proteomes" id="UP000191004">
    <property type="component" value="Unassembled WGS sequence"/>
</dbReference>
<proteinExistence type="predicted"/>
<name>A0A1T3CEB9_9HYPO</name>
<dbReference type="InterPro" id="IPR022024">
    <property type="entry name" value="DUF3602"/>
</dbReference>
<feature type="compositionally biased region" description="Basic and acidic residues" evidence="1">
    <location>
        <begin position="146"/>
        <end position="159"/>
    </location>
</feature>
<comment type="caution">
    <text evidence="2">The sequence shown here is derived from an EMBL/GenBank/DDBJ whole genome shotgun (WGS) entry which is preliminary data.</text>
</comment>
<dbReference type="PANTHER" id="PTHR34693:SF1">
    <property type="entry name" value="PROTEIN PAR32"/>
    <property type="match status" value="1"/>
</dbReference>
<protein>
    <submittedName>
        <fullName evidence="2">Uncharacterized protein</fullName>
    </submittedName>
</protein>
<dbReference type="Pfam" id="PF12223">
    <property type="entry name" value="DUF3602"/>
    <property type="match status" value="1"/>
</dbReference>
<evidence type="ECO:0000313" key="3">
    <source>
        <dbReference type="Proteomes" id="UP000191004"/>
    </source>
</evidence>
<feature type="compositionally biased region" description="Basic and acidic residues" evidence="1">
    <location>
        <begin position="120"/>
        <end position="134"/>
    </location>
</feature>
<dbReference type="AlphaFoldDB" id="A0A1T3CEB9"/>
<gene>
    <name evidence="2" type="ORF">A0O28_0051250</name>
</gene>
<feature type="compositionally biased region" description="Low complexity" evidence="1">
    <location>
        <begin position="39"/>
        <end position="60"/>
    </location>
</feature>
<keyword evidence="3" id="KW-1185">Reference proteome</keyword>
<feature type="region of interest" description="Disordered" evidence="1">
    <location>
        <begin position="146"/>
        <end position="167"/>
    </location>
</feature>
<dbReference type="EMBL" id="LVVK01000019">
    <property type="protein sequence ID" value="OPB39419.1"/>
    <property type="molecule type" value="Genomic_DNA"/>
</dbReference>
<dbReference type="OrthoDB" id="4159136at2759"/>
<dbReference type="InterPro" id="IPR053203">
    <property type="entry name" value="Cisplatin_resist-associated"/>
</dbReference>
<reference evidence="2 3" key="1">
    <citation type="submission" date="2016-04" db="EMBL/GenBank/DDBJ databases">
        <title>Multiple horizontal gene transfer events from other fungi enriched the ability of the initially mycotrophic fungus Trichoderma (Ascomycota) to feed on dead plant biomass.</title>
        <authorList>
            <person name="Atanasova L."/>
            <person name="Chenthamara K."/>
            <person name="Zhang J."/>
            <person name="Grujic M."/>
            <person name="Henrissat B."/>
            <person name="Kuo A."/>
            <person name="Aertz A."/>
            <person name="Salamov A."/>
            <person name="Lipzen A."/>
            <person name="Labutti K."/>
            <person name="Barry K."/>
            <person name="Miao Y."/>
            <person name="Rahimi M.J."/>
            <person name="Shen Q."/>
            <person name="Grigoriev I.V."/>
            <person name="Kubicek C.P."/>
            <person name="Druzhinina I.S."/>
        </authorList>
    </citation>
    <scope>NUCLEOTIDE SEQUENCE [LARGE SCALE GENOMIC DNA]</scope>
    <source>
        <strain evidence="2 3">NJAU 4742</strain>
    </source>
</reference>
<feature type="region of interest" description="Disordered" evidence="1">
    <location>
        <begin position="86"/>
        <end position="134"/>
    </location>
</feature>
<evidence type="ECO:0000256" key="1">
    <source>
        <dbReference type="SAM" id="MobiDB-lite"/>
    </source>
</evidence>
<feature type="compositionally biased region" description="Basic and acidic residues" evidence="1">
    <location>
        <begin position="24"/>
        <end position="33"/>
    </location>
</feature>
<sequence>MPQDQDALYKVGRGGAGNYVSSKQADEASKDLEAQQLKAIASSFSSPSAAPSQPLGPARAGRGGAGNFIDPSYAAQIQGQLADETGAAVASSLKKNPQPHRAGWSGRGGAGNYNWEQAAEEERRQQEEESKAELDKKIKEAVEGALKMPEKAHQHVTKEEEAEEEQG</sequence>
<feature type="region of interest" description="Disordered" evidence="1">
    <location>
        <begin position="1"/>
        <end position="68"/>
    </location>
</feature>
<evidence type="ECO:0000313" key="2">
    <source>
        <dbReference type="EMBL" id="OPB39419.1"/>
    </source>
</evidence>